<proteinExistence type="predicted"/>
<accession>A0A0A8YPC1</accession>
<evidence type="ECO:0000313" key="1">
    <source>
        <dbReference type="EMBL" id="JAD26615.1"/>
    </source>
</evidence>
<sequence length="27" mass="3216">MITVFYKNSMIYCSHAVSFATLWFELI</sequence>
<protein>
    <submittedName>
        <fullName evidence="1">Uncharacterized protein</fullName>
    </submittedName>
</protein>
<name>A0A0A8YPC1_ARUDO</name>
<dbReference type="AlphaFoldDB" id="A0A0A8YPC1"/>
<reference evidence="1" key="1">
    <citation type="submission" date="2014-09" db="EMBL/GenBank/DDBJ databases">
        <authorList>
            <person name="Magalhaes I.L.F."/>
            <person name="Oliveira U."/>
            <person name="Santos F.R."/>
            <person name="Vidigal T.H.D.A."/>
            <person name="Brescovit A.D."/>
            <person name="Santos A.J."/>
        </authorList>
    </citation>
    <scope>NUCLEOTIDE SEQUENCE</scope>
    <source>
        <tissue evidence="1">Shoot tissue taken approximately 20 cm above the soil surface</tissue>
    </source>
</reference>
<reference evidence="1" key="2">
    <citation type="journal article" date="2015" name="Data Brief">
        <title>Shoot transcriptome of the giant reed, Arundo donax.</title>
        <authorList>
            <person name="Barrero R.A."/>
            <person name="Guerrero F.D."/>
            <person name="Moolhuijzen P."/>
            <person name="Goolsby J.A."/>
            <person name="Tidwell J."/>
            <person name="Bellgard S.E."/>
            <person name="Bellgard M.I."/>
        </authorList>
    </citation>
    <scope>NUCLEOTIDE SEQUENCE</scope>
    <source>
        <tissue evidence="1">Shoot tissue taken approximately 20 cm above the soil surface</tissue>
    </source>
</reference>
<organism evidence="1">
    <name type="scientific">Arundo donax</name>
    <name type="common">Giant reed</name>
    <name type="synonym">Donax arundinaceus</name>
    <dbReference type="NCBI Taxonomy" id="35708"/>
    <lineage>
        <taxon>Eukaryota</taxon>
        <taxon>Viridiplantae</taxon>
        <taxon>Streptophyta</taxon>
        <taxon>Embryophyta</taxon>
        <taxon>Tracheophyta</taxon>
        <taxon>Spermatophyta</taxon>
        <taxon>Magnoliopsida</taxon>
        <taxon>Liliopsida</taxon>
        <taxon>Poales</taxon>
        <taxon>Poaceae</taxon>
        <taxon>PACMAD clade</taxon>
        <taxon>Arundinoideae</taxon>
        <taxon>Arundineae</taxon>
        <taxon>Arundo</taxon>
    </lineage>
</organism>
<dbReference type="EMBL" id="GBRH01271280">
    <property type="protein sequence ID" value="JAD26615.1"/>
    <property type="molecule type" value="Transcribed_RNA"/>
</dbReference>